<dbReference type="Proteomes" id="UP000199492">
    <property type="component" value="Unassembled WGS sequence"/>
</dbReference>
<proteinExistence type="predicted"/>
<dbReference type="EMBL" id="FNCZ01000001">
    <property type="protein sequence ID" value="SDG69820.1"/>
    <property type="molecule type" value="Genomic_DNA"/>
</dbReference>
<evidence type="ECO:0000313" key="1">
    <source>
        <dbReference type="EMBL" id="SDG69820.1"/>
    </source>
</evidence>
<protein>
    <submittedName>
        <fullName evidence="1">Uncharacterized protein</fullName>
    </submittedName>
</protein>
<dbReference type="STRING" id="262004.SAMN04489796_101322"/>
<dbReference type="OrthoDB" id="1442049at2"/>
<name>A0A1G7WF85_9FLAO</name>
<gene>
    <name evidence="1" type="ORF">SAMN04489796_101322</name>
</gene>
<dbReference type="AlphaFoldDB" id="A0A1G7WF85"/>
<dbReference type="RefSeq" id="WP_092465834.1">
    <property type="nucleotide sequence ID" value="NZ_FNCZ01000001.1"/>
</dbReference>
<sequence length="200" mass="23736">MLYIKFKIQDASKYRDFQKLYDHMVMVRQPNFVIEDDEPPEFDWDHMTAQESEDAIETLLDYCERDKLDFMRFQKLIPNYASVYLESYHKQDSNNVEPLSESDSNAILNYLEYGFEVDLNKLQNPTKDLSIIEFSTGNFPFGGLERFLMTLKAFDLLPVECFDGFSALRLDWTTEFEYDSTVLPEKKQGLFQKFRALIFR</sequence>
<organism evidence="1 2">
    <name type="scientific">Winogradskyella thalassocola</name>
    <dbReference type="NCBI Taxonomy" id="262004"/>
    <lineage>
        <taxon>Bacteria</taxon>
        <taxon>Pseudomonadati</taxon>
        <taxon>Bacteroidota</taxon>
        <taxon>Flavobacteriia</taxon>
        <taxon>Flavobacteriales</taxon>
        <taxon>Flavobacteriaceae</taxon>
        <taxon>Winogradskyella</taxon>
    </lineage>
</organism>
<keyword evidence="2" id="KW-1185">Reference proteome</keyword>
<accession>A0A1G7WF85</accession>
<reference evidence="2" key="1">
    <citation type="submission" date="2016-10" db="EMBL/GenBank/DDBJ databases">
        <authorList>
            <person name="Varghese N."/>
            <person name="Submissions S."/>
        </authorList>
    </citation>
    <scope>NUCLEOTIDE SEQUENCE [LARGE SCALE GENOMIC DNA]</scope>
    <source>
        <strain evidence="2">DSM 15363</strain>
    </source>
</reference>
<evidence type="ECO:0000313" key="2">
    <source>
        <dbReference type="Proteomes" id="UP000199492"/>
    </source>
</evidence>